<dbReference type="NCBIfam" id="NF003013">
    <property type="entry name" value="PRK03846.1"/>
    <property type="match status" value="1"/>
</dbReference>
<keyword evidence="5 6" id="KW-0067">ATP-binding</keyword>
<evidence type="ECO:0000313" key="10">
    <source>
        <dbReference type="Proteomes" id="UP001250932"/>
    </source>
</evidence>
<proteinExistence type="inferred from homology"/>
<feature type="domain" description="APS kinase" evidence="8">
    <location>
        <begin position="9"/>
        <end position="155"/>
    </location>
</feature>
<dbReference type="PANTHER" id="PTHR42700">
    <property type="entry name" value="SULFATE ADENYLYLTRANSFERASE"/>
    <property type="match status" value="1"/>
</dbReference>
<reference evidence="9 10" key="1">
    <citation type="journal article" date="2023" name="ISME J.">
        <title>Cultivation and genomic characterization of novel and ubiquitous marine nitrite-oxidizing bacteria from the Nitrospirales.</title>
        <authorList>
            <person name="Mueller A.J."/>
            <person name="Daebeler A."/>
            <person name="Herbold C.W."/>
            <person name="Kirkegaard R.H."/>
            <person name="Daims H."/>
        </authorList>
    </citation>
    <scope>NUCLEOTIDE SEQUENCE [LARGE SCALE GENOMIC DNA]</scope>
    <source>
        <strain evidence="9 10">EB</strain>
    </source>
</reference>
<evidence type="ECO:0000256" key="2">
    <source>
        <dbReference type="ARBA" id="ARBA00012121"/>
    </source>
</evidence>
<gene>
    <name evidence="6 9" type="primary">cysC</name>
    <name evidence="9" type="ORF">PPG34_04160</name>
</gene>
<comment type="function">
    <text evidence="6 7">Catalyzes the synthesis of activated sulfate.</text>
</comment>
<dbReference type="PANTHER" id="PTHR42700:SF1">
    <property type="entry name" value="SULFATE ADENYLYLTRANSFERASE"/>
    <property type="match status" value="1"/>
</dbReference>
<dbReference type="Gene3D" id="3.40.50.300">
    <property type="entry name" value="P-loop containing nucleotide triphosphate hydrolases"/>
    <property type="match status" value="1"/>
</dbReference>
<evidence type="ECO:0000256" key="7">
    <source>
        <dbReference type="RuleBase" id="RU004347"/>
    </source>
</evidence>
<comment type="catalytic activity">
    <reaction evidence="1 6 7">
        <text>adenosine 5'-phosphosulfate + ATP = 3'-phosphoadenylyl sulfate + ADP + H(+)</text>
        <dbReference type="Rhea" id="RHEA:24152"/>
        <dbReference type="ChEBI" id="CHEBI:15378"/>
        <dbReference type="ChEBI" id="CHEBI:30616"/>
        <dbReference type="ChEBI" id="CHEBI:58243"/>
        <dbReference type="ChEBI" id="CHEBI:58339"/>
        <dbReference type="ChEBI" id="CHEBI:456216"/>
        <dbReference type="EC" id="2.7.1.25"/>
    </reaction>
</comment>
<evidence type="ECO:0000256" key="1">
    <source>
        <dbReference type="ARBA" id="ARBA00001823"/>
    </source>
</evidence>
<dbReference type="NCBIfam" id="TIGR00455">
    <property type="entry name" value="apsK"/>
    <property type="match status" value="1"/>
</dbReference>
<dbReference type="Pfam" id="PF01583">
    <property type="entry name" value="APS_kinase"/>
    <property type="match status" value="1"/>
</dbReference>
<dbReference type="GO" id="GO:0004020">
    <property type="term" value="F:adenylylsulfate kinase activity"/>
    <property type="evidence" value="ECO:0007669"/>
    <property type="project" value="UniProtKB-EC"/>
</dbReference>
<comment type="pathway">
    <text evidence="6 7">Sulfur metabolism; hydrogen sulfide biosynthesis; sulfite from sulfate: step 2/3.</text>
</comment>
<evidence type="ECO:0000256" key="6">
    <source>
        <dbReference type="HAMAP-Rule" id="MF_00065"/>
    </source>
</evidence>
<keyword evidence="6" id="KW-0597">Phosphoprotein</keyword>
<keyword evidence="6 7" id="KW-0418">Kinase</keyword>
<evidence type="ECO:0000256" key="4">
    <source>
        <dbReference type="ARBA" id="ARBA00022741"/>
    </source>
</evidence>
<keyword evidence="3 6" id="KW-0808">Transferase</keyword>
<organism evidence="9 10">
    <name type="scientific">Candidatus Nitronereus thalassa</name>
    <dbReference type="NCBI Taxonomy" id="3020898"/>
    <lineage>
        <taxon>Bacteria</taxon>
        <taxon>Pseudomonadati</taxon>
        <taxon>Nitrospirota</taxon>
        <taxon>Nitrospiria</taxon>
        <taxon>Nitrospirales</taxon>
        <taxon>Nitrospiraceae</taxon>
        <taxon>Candidatus Nitronereus</taxon>
    </lineage>
</organism>
<accession>A0ABU3K547</accession>
<name>A0ABU3K547_9BACT</name>
<dbReference type="RefSeq" id="WP_313831881.1">
    <property type="nucleotide sequence ID" value="NZ_JAQOUE010000001.1"/>
</dbReference>
<evidence type="ECO:0000313" key="9">
    <source>
        <dbReference type="EMBL" id="MDT7041530.1"/>
    </source>
</evidence>
<dbReference type="InterPro" id="IPR050512">
    <property type="entry name" value="Sulf_AdTrans/APS_kinase"/>
</dbReference>
<dbReference type="InterPro" id="IPR059117">
    <property type="entry name" value="APS_kinase_dom"/>
</dbReference>
<comment type="similarity">
    <text evidence="6 7">Belongs to the APS kinase family.</text>
</comment>
<evidence type="ECO:0000259" key="8">
    <source>
        <dbReference type="Pfam" id="PF01583"/>
    </source>
</evidence>
<feature type="binding site" evidence="6">
    <location>
        <begin position="16"/>
        <end position="23"/>
    </location>
    <ligand>
        <name>ATP</name>
        <dbReference type="ChEBI" id="CHEBI:30616"/>
    </ligand>
</feature>
<dbReference type="HAMAP" id="MF_00065">
    <property type="entry name" value="Adenylyl_sulf_kinase"/>
    <property type="match status" value="1"/>
</dbReference>
<dbReference type="SUPFAM" id="SSF52540">
    <property type="entry name" value="P-loop containing nucleoside triphosphate hydrolases"/>
    <property type="match status" value="1"/>
</dbReference>
<dbReference type="InterPro" id="IPR027417">
    <property type="entry name" value="P-loop_NTPase"/>
</dbReference>
<protein>
    <recommendedName>
        <fullName evidence="2 6">Adenylyl-sulfate kinase</fullName>
        <ecNumber evidence="2 6">2.7.1.25</ecNumber>
    </recommendedName>
    <alternativeName>
        <fullName evidence="6">APS kinase</fullName>
    </alternativeName>
    <alternativeName>
        <fullName evidence="6">ATP adenosine-5'-phosphosulfate 3'-phosphotransferase</fullName>
    </alternativeName>
    <alternativeName>
        <fullName evidence="6">Adenosine-5'-phosphosulfate kinase</fullName>
    </alternativeName>
</protein>
<keyword evidence="4 6" id="KW-0547">Nucleotide-binding</keyword>
<feature type="active site" description="Phosphoserine intermediate" evidence="6">
    <location>
        <position position="90"/>
    </location>
</feature>
<dbReference type="EMBL" id="JAQOUE010000001">
    <property type="protein sequence ID" value="MDT7041530.1"/>
    <property type="molecule type" value="Genomic_DNA"/>
</dbReference>
<dbReference type="EC" id="2.7.1.25" evidence="2 6"/>
<evidence type="ECO:0000256" key="5">
    <source>
        <dbReference type="ARBA" id="ARBA00022840"/>
    </source>
</evidence>
<sequence>MRDMKLNSGFTIWLTGLPSSGKSTLSRLVCQSLEEAGLPVVILDGDEIRQRLTKGLGFSKADRDENIRRIAYVAKLLTKVGAIPIVAAISPFHETRDRARTEIGKFVEIYVNCPLQKCIDRDVKGLYAKACRGEIKNFTGVSDPYEPPDNPELVVHTDLDTPEANLKEILECLIGLNYLPEQIIDQVFPGKENPVENKTVQSVASGNWAI</sequence>
<evidence type="ECO:0000256" key="3">
    <source>
        <dbReference type="ARBA" id="ARBA00022679"/>
    </source>
</evidence>
<dbReference type="InterPro" id="IPR002891">
    <property type="entry name" value="APS"/>
</dbReference>
<comment type="caution">
    <text evidence="9">The sequence shown here is derived from an EMBL/GenBank/DDBJ whole genome shotgun (WGS) entry which is preliminary data.</text>
</comment>
<keyword evidence="10" id="KW-1185">Reference proteome</keyword>
<dbReference type="Proteomes" id="UP001250932">
    <property type="component" value="Unassembled WGS sequence"/>
</dbReference>
<dbReference type="CDD" id="cd02027">
    <property type="entry name" value="APSK"/>
    <property type="match status" value="1"/>
</dbReference>